<dbReference type="AlphaFoldDB" id="A0A8S1JBE0"/>
<evidence type="ECO:0000313" key="3">
    <source>
        <dbReference type="Proteomes" id="UP000708148"/>
    </source>
</evidence>
<dbReference type="Pfam" id="PF16455">
    <property type="entry name" value="UBD"/>
    <property type="match status" value="1"/>
</dbReference>
<gene>
    <name evidence="2" type="ORF">OSTQU699_LOCUS8757</name>
</gene>
<protein>
    <recommendedName>
        <fullName evidence="1">DC-UbP/UBTD2 N-terminal domain-containing protein</fullName>
    </recommendedName>
</protein>
<organism evidence="2 3">
    <name type="scientific">Ostreobium quekettii</name>
    <dbReference type="NCBI Taxonomy" id="121088"/>
    <lineage>
        <taxon>Eukaryota</taxon>
        <taxon>Viridiplantae</taxon>
        <taxon>Chlorophyta</taxon>
        <taxon>core chlorophytes</taxon>
        <taxon>Ulvophyceae</taxon>
        <taxon>TCBD clade</taxon>
        <taxon>Bryopsidales</taxon>
        <taxon>Ostreobineae</taxon>
        <taxon>Ostreobiaceae</taxon>
        <taxon>Ostreobium</taxon>
    </lineage>
</organism>
<evidence type="ECO:0000259" key="1">
    <source>
        <dbReference type="Pfam" id="PF16455"/>
    </source>
</evidence>
<sequence>MVCFVSPVIWDALKAMVEAEKSMKDAIIEGAGIIVGADDLTVCYDERGWKYDLPKYVLSEPTNLIREKHPEDTQMVQLSTQS</sequence>
<dbReference type="OrthoDB" id="1640476at2759"/>
<dbReference type="PANTHER" id="PTHR13609">
    <property type="entry name" value="UBIQUITIN DOMAIN CONTAINING 1 PROTEIN-RELATED"/>
    <property type="match status" value="1"/>
</dbReference>
<reference evidence="2" key="1">
    <citation type="submission" date="2020-12" db="EMBL/GenBank/DDBJ databases">
        <authorList>
            <person name="Iha C."/>
        </authorList>
    </citation>
    <scope>NUCLEOTIDE SEQUENCE</scope>
</reference>
<dbReference type="InterPro" id="IPR032752">
    <property type="entry name" value="DC-UbP/UBTD2_N"/>
</dbReference>
<keyword evidence="3" id="KW-1185">Reference proteome</keyword>
<dbReference type="Gene3D" id="1.20.225.20">
    <property type="entry name" value="Ub domain-containing protein, DC-UbP/UBTD2, N-terminal domain"/>
    <property type="match status" value="1"/>
</dbReference>
<comment type="caution">
    <text evidence="2">The sequence shown here is derived from an EMBL/GenBank/DDBJ whole genome shotgun (WGS) entry which is preliminary data.</text>
</comment>
<dbReference type="EMBL" id="CAJHUC010002208">
    <property type="protein sequence ID" value="CAD7703400.1"/>
    <property type="molecule type" value="Genomic_DNA"/>
</dbReference>
<dbReference type="Proteomes" id="UP000708148">
    <property type="component" value="Unassembled WGS sequence"/>
</dbReference>
<proteinExistence type="predicted"/>
<name>A0A8S1JBE0_9CHLO</name>
<feature type="domain" description="DC-UbP/UBTD2 N-terminal" evidence="1">
    <location>
        <begin position="8"/>
        <end position="67"/>
    </location>
</feature>
<evidence type="ECO:0000313" key="2">
    <source>
        <dbReference type="EMBL" id="CAD7703400.1"/>
    </source>
</evidence>
<dbReference type="InterPro" id="IPR039869">
    <property type="entry name" value="UBTD1/2"/>
</dbReference>
<dbReference type="InterPro" id="IPR038169">
    <property type="entry name" value="DC-UbP/UBTD2_N_sf"/>
</dbReference>
<accession>A0A8S1JBE0</accession>